<dbReference type="AlphaFoldDB" id="A0AAV7V2Y7"/>
<name>A0AAV7V2Y7_PLEWA</name>
<accession>A0AAV7V2Y7</accession>
<evidence type="ECO:0000256" key="1">
    <source>
        <dbReference type="SAM" id="MobiDB-lite"/>
    </source>
</evidence>
<comment type="caution">
    <text evidence="2">The sequence shown here is derived from an EMBL/GenBank/DDBJ whole genome shotgun (WGS) entry which is preliminary data.</text>
</comment>
<reference evidence="2" key="1">
    <citation type="journal article" date="2022" name="bioRxiv">
        <title>Sequencing and chromosome-scale assembly of the giantPleurodeles waltlgenome.</title>
        <authorList>
            <person name="Brown T."/>
            <person name="Elewa A."/>
            <person name="Iarovenko S."/>
            <person name="Subramanian E."/>
            <person name="Araus A.J."/>
            <person name="Petzold A."/>
            <person name="Susuki M."/>
            <person name="Suzuki K.-i.T."/>
            <person name="Hayashi T."/>
            <person name="Toyoda A."/>
            <person name="Oliveira C."/>
            <person name="Osipova E."/>
            <person name="Leigh N.D."/>
            <person name="Simon A."/>
            <person name="Yun M.H."/>
        </authorList>
    </citation>
    <scope>NUCLEOTIDE SEQUENCE</scope>
    <source>
        <strain evidence="2">20211129_DDA</strain>
        <tissue evidence="2">Liver</tissue>
    </source>
</reference>
<dbReference type="EMBL" id="JANPWB010000004">
    <property type="protein sequence ID" value="KAJ1194966.1"/>
    <property type="molecule type" value="Genomic_DNA"/>
</dbReference>
<evidence type="ECO:0000313" key="3">
    <source>
        <dbReference type="Proteomes" id="UP001066276"/>
    </source>
</evidence>
<keyword evidence="3" id="KW-1185">Reference proteome</keyword>
<sequence length="310" mass="33893">MKSSTRVKRWARRAGLEPCNHLSSLVYTASCGPGADLVRQLLGNRSSWALQGQRAEAAITPPCQTGGNRTGCGAGVLRGKKTEAASNWHTRGYFMGTEGRRVLAAVPGAGRLGGAAACPGLWYQSPGYQLKHILYLVYALDAGVRHTVNQALAQAIRLIEHHLIGFAKQQGWVVPPGSHIVEDPSLSGSSQALKQGKNPNSADFKSLIRSLAREHDYNTSSSTLKSKPKKDLDSSSSEQSSDQGSTLRKRKKKTHHQEDSIPTPKVLTFEPEDIVHPHSTLWLPPAEVVDYVESHIRHGFEKEVRSRLRS</sequence>
<dbReference type="Proteomes" id="UP001066276">
    <property type="component" value="Chromosome 2_2"/>
</dbReference>
<evidence type="ECO:0000313" key="2">
    <source>
        <dbReference type="EMBL" id="KAJ1194966.1"/>
    </source>
</evidence>
<feature type="region of interest" description="Disordered" evidence="1">
    <location>
        <begin position="217"/>
        <end position="270"/>
    </location>
</feature>
<feature type="compositionally biased region" description="Low complexity" evidence="1">
    <location>
        <begin position="234"/>
        <end position="245"/>
    </location>
</feature>
<protein>
    <submittedName>
        <fullName evidence="2">Uncharacterized protein</fullName>
    </submittedName>
</protein>
<gene>
    <name evidence="2" type="ORF">NDU88_004250</name>
</gene>
<proteinExistence type="predicted"/>
<organism evidence="2 3">
    <name type="scientific">Pleurodeles waltl</name>
    <name type="common">Iberian ribbed newt</name>
    <dbReference type="NCBI Taxonomy" id="8319"/>
    <lineage>
        <taxon>Eukaryota</taxon>
        <taxon>Metazoa</taxon>
        <taxon>Chordata</taxon>
        <taxon>Craniata</taxon>
        <taxon>Vertebrata</taxon>
        <taxon>Euteleostomi</taxon>
        <taxon>Amphibia</taxon>
        <taxon>Batrachia</taxon>
        <taxon>Caudata</taxon>
        <taxon>Salamandroidea</taxon>
        <taxon>Salamandridae</taxon>
        <taxon>Pleurodelinae</taxon>
        <taxon>Pleurodeles</taxon>
    </lineage>
</organism>